<evidence type="ECO:0000313" key="9">
    <source>
        <dbReference type="EMBL" id="KAG0150884.1"/>
    </source>
</evidence>
<dbReference type="GO" id="GO:0005829">
    <property type="term" value="C:cytosol"/>
    <property type="evidence" value="ECO:0007669"/>
    <property type="project" value="TreeGrafter"/>
</dbReference>
<dbReference type="GO" id="GO:0004843">
    <property type="term" value="F:cysteine-type deubiquitinase activity"/>
    <property type="evidence" value="ECO:0007669"/>
    <property type="project" value="UniProtKB-UniRule"/>
</dbReference>
<dbReference type="PANTHER" id="PTHR24006:SF687">
    <property type="entry name" value="UBIQUITIN CARBOXYL-TERMINAL HYDROLASE 10"/>
    <property type="match status" value="1"/>
</dbReference>
<feature type="region of interest" description="Disordered" evidence="7">
    <location>
        <begin position="432"/>
        <end position="460"/>
    </location>
</feature>
<feature type="compositionally biased region" description="Low complexity" evidence="7">
    <location>
        <begin position="211"/>
        <end position="221"/>
    </location>
</feature>
<dbReference type="PROSITE" id="PS00972">
    <property type="entry name" value="USP_1"/>
    <property type="match status" value="1"/>
</dbReference>
<dbReference type="SUPFAM" id="SSF54001">
    <property type="entry name" value="Cysteine proteinases"/>
    <property type="match status" value="1"/>
</dbReference>
<feature type="compositionally biased region" description="Polar residues" evidence="7">
    <location>
        <begin position="166"/>
        <end position="210"/>
    </location>
</feature>
<protein>
    <recommendedName>
        <fullName evidence="6">Ubiquitin carboxyl-terminal hydrolase</fullName>
        <ecNumber evidence="6">3.4.19.12</ecNumber>
    </recommendedName>
</protein>
<evidence type="ECO:0000313" key="10">
    <source>
        <dbReference type="Proteomes" id="UP000886653"/>
    </source>
</evidence>
<dbReference type="EC" id="3.4.19.12" evidence="6"/>
<evidence type="ECO:0000256" key="1">
    <source>
        <dbReference type="ARBA" id="ARBA00000707"/>
    </source>
</evidence>
<evidence type="ECO:0000259" key="8">
    <source>
        <dbReference type="PROSITE" id="PS50235"/>
    </source>
</evidence>
<evidence type="ECO:0000256" key="3">
    <source>
        <dbReference type="ARBA" id="ARBA00022786"/>
    </source>
</evidence>
<gene>
    <name evidence="9" type="ORF">CROQUDRAFT_651714</name>
</gene>
<dbReference type="GO" id="GO:0006508">
    <property type="term" value="P:proteolysis"/>
    <property type="evidence" value="ECO:0007669"/>
    <property type="project" value="UniProtKB-KW"/>
</dbReference>
<evidence type="ECO:0000256" key="4">
    <source>
        <dbReference type="ARBA" id="ARBA00022801"/>
    </source>
</evidence>
<dbReference type="OrthoDB" id="429671at2759"/>
<organism evidence="9 10">
    <name type="scientific">Cronartium quercuum f. sp. fusiforme G11</name>
    <dbReference type="NCBI Taxonomy" id="708437"/>
    <lineage>
        <taxon>Eukaryota</taxon>
        <taxon>Fungi</taxon>
        <taxon>Dikarya</taxon>
        <taxon>Basidiomycota</taxon>
        <taxon>Pucciniomycotina</taxon>
        <taxon>Pucciniomycetes</taxon>
        <taxon>Pucciniales</taxon>
        <taxon>Coleosporiaceae</taxon>
        <taxon>Cronartium</taxon>
    </lineage>
</organism>
<feature type="compositionally biased region" description="Low complexity" evidence="7">
    <location>
        <begin position="252"/>
        <end position="261"/>
    </location>
</feature>
<keyword evidence="4 6" id="KW-0378">Hydrolase</keyword>
<dbReference type="Proteomes" id="UP000886653">
    <property type="component" value="Unassembled WGS sequence"/>
</dbReference>
<keyword evidence="3 6" id="KW-0833">Ubl conjugation pathway</keyword>
<feature type="compositionally biased region" description="Acidic residues" evidence="7">
    <location>
        <begin position="439"/>
        <end position="452"/>
    </location>
</feature>
<dbReference type="InterPro" id="IPR038765">
    <property type="entry name" value="Papain-like_cys_pep_sf"/>
</dbReference>
<feature type="region of interest" description="Disordered" evidence="7">
    <location>
        <begin position="1"/>
        <end position="116"/>
    </location>
</feature>
<comment type="caution">
    <text evidence="9">The sequence shown here is derived from an EMBL/GenBank/DDBJ whole genome shotgun (WGS) entry which is preliminary data.</text>
</comment>
<feature type="compositionally biased region" description="Low complexity" evidence="7">
    <location>
        <begin position="43"/>
        <end position="59"/>
    </location>
</feature>
<dbReference type="Pfam" id="PF00443">
    <property type="entry name" value="UCH"/>
    <property type="match status" value="1"/>
</dbReference>
<evidence type="ECO:0000256" key="7">
    <source>
        <dbReference type="SAM" id="MobiDB-lite"/>
    </source>
</evidence>
<dbReference type="EMBL" id="MU167216">
    <property type="protein sequence ID" value="KAG0150884.1"/>
    <property type="molecule type" value="Genomic_DNA"/>
</dbReference>
<feature type="compositionally biased region" description="Low complexity" evidence="7">
    <location>
        <begin position="67"/>
        <end position="112"/>
    </location>
</feature>
<comment type="similarity">
    <text evidence="6">Belongs to the peptidase C19 family.</text>
</comment>
<keyword evidence="5 6" id="KW-0788">Thiol protease</keyword>
<dbReference type="Gene3D" id="3.90.70.10">
    <property type="entry name" value="Cysteine proteinases"/>
    <property type="match status" value="1"/>
</dbReference>
<name>A0A9P6NRX5_9BASI</name>
<dbReference type="InterPro" id="IPR028889">
    <property type="entry name" value="USP"/>
</dbReference>
<accession>A0A9P6NRX5</accession>
<dbReference type="InterPro" id="IPR018200">
    <property type="entry name" value="USP_CS"/>
</dbReference>
<dbReference type="AlphaFoldDB" id="A0A9P6NRX5"/>
<evidence type="ECO:0000256" key="5">
    <source>
        <dbReference type="ARBA" id="ARBA00022807"/>
    </source>
</evidence>
<dbReference type="PANTHER" id="PTHR24006">
    <property type="entry name" value="UBIQUITIN CARBOXYL-TERMINAL HYDROLASE"/>
    <property type="match status" value="1"/>
</dbReference>
<keyword evidence="2 6" id="KW-0645">Protease</keyword>
<dbReference type="CDD" id="cd02257">
    <property type="entry name" value="Peptidase_C19"/>
    <property type="match status" value="1"/>
</dbReference>
<feature type="region of interest" description="Disordered" evidence="7">
    <location>
        <begin position="166"/>
        <end position="278"/>
    </location>
</feature>
<keyword evidence="10" id="KW-1185">Reference proteome</keyword>
<dbReference type="InterPro" id="IPR001394">
    <property type="entry name" value="Peptidase_C19_UCH"/>
</dbReference>
<comment type="catalytic activity">
    <reaction evidence="1 6">
        <text>Thiol-dependent hydrolysis of ester, thioester, amide, peptide and isopeptide bonds formed by the C-terminal Gly of ubiquitin (a 76-residue protein attached to proteins as an intracellular targeting signal).</text>
        <dbReference type="EC" id="3.4.19.12"/>
    </reaction>
</comment>
<feature type="compositionally biased region" description="Polar residues" evidence="7">
    <location>
        <begin position="222"/>
        <end position="232"/>
    </location>
</feature>
<dbReference type="InterPro" id="IPR050164">
    <property type="entry name" value="Peptidase_C19"/>
</dbReference>
<feature type="compositionally biased region" description="Pro residues" evidence="7">
    <location>
        <begin position="262"/>
        <end position="271"/>
    </location>
</feature>
<dbReference type="PROSITE" id="PS50235">
    <property type="entry name" value="USP_3"/>
    <property type="match status" value="1"/>
</dbReference>
<sequence length="660" mass="73761">MILVQSTLNPIPGPSKPRSHSNYLNSNHQDRTNSTYNFGHHPTSSSSSTTTTTATATTAKTYPQLASNSNPNTISSTSTSYLKSTSTPIRTTTTTTTKKPAPPSKTSSPIKKPSYRWKTKIRHADHLLDTPGVSFASWLHNQTSNLGTTRKISIIVRNPTPITTQQTVTSYKLETPSPTKSPDQQTLSVSNSSPESNLKPSSNQYTVQEASSSTTPTTSTTVNRPNTKTNITAGAPAPKPKSWADLLRTKVSKPTTTSIPSPSNPQRPPPINGNRSSKPILLSQHLESINLSIDVSSPIIIPRGLINNGNICFANAILQVLVYCQPFYKLIKELSKVTKHEFITKTPLLDSMISFINQFQQIEKLQEKDEEEIIGESFIAEEVWVAMKDNKRFDGMRGGKQEDAQEFLGFFLDSLHEEILVKIERFDEMKEKKKVAEKEDQDEEKGMDDDGWLEVGNKGRPTVTRSTEMMRSPISSIFSFNTRSILHRPGQKDSITLEPNNMIQLSIENSNIKTIEQALKSLSNPDLISDMKSRNGSKLIATKTIYLDSFPKVLILHLKRFEFEKGSVKKTCKPIKFNSELQIPISIIGNRNKQEDVKYKLFAVVYHHGPSASGGHYTVSIKQNGTDRWIYIDDTLIKFISPFEDDGLDKTAYLLFYNRC</sequence>
<feature type="compositionally biased region" description="Polar residues" evidence="7">
    <location>
        <begin position="20"/>
        <end position="37"/>
    </location>
</feature>
<proteinExistence type="inferred from homology"/>
<dbReference type="PROSITE" id="PS00973">
    <property type="entry name" value="USP_2"/>
    <property type="match status" value="1"/>
</dbReference>
<reference evidence="9" key="1">
    <citation type="submission" date="2013-11" db="EMBL/GenBank/DDBJ databases">
        <title>Genome sequence of the fusiform rust pathogen reveals effectors for host alternation and coevolution with pine.</title>
        <authorList>
            <consortium name="DOE Joint Genome Institute"/>
            <person name="Smith K."/>
            <person name="Pendleton A."/>
            <person name="Kubisiak T."/>
            <person name="Anderson C."/>
            <person name="Salamov A."/>
            <person name="Aerts A."/>
            <person name="Riley R."/>
            <person name="Clum A."/>
            <person name="Lindquist E."/>
            <person name="Ence D."/>
            <person name="Campbell M."/>
            <person name="Kronenberg Z."/>
            <person name="Feau N."/>
            <person name="Dhillon B."/>
            <person name="Hamelin R."/>
            <person name="Burleigh J."/>
            <person name="Smith J."/>
            <person name="Yandell M."/>
            <person name="Nelson C."/>
            <person name="Grigoriev I."/>
            <person name="Davis J."/>
        </authorList>
    </citation>
    <scope>NUCLEOTIDE SEQUENCE</scope>
    <source>
        <strain evidence="9">G11</strain>
    </source>
</reference>
<feature type="domain" description="USP" evidence="8">
    <location>
        <begin position="303"/>
        <end position="660"/>
    </location>
</feature>
<dbReference type="GO" id="GO:0016579">
    <property type="term" value="P:protein deubiquitination"/>
    <property type="evidence" value="ECO:0007669"/>
    <property type="project" value="InterPro"/>
</dbReference>
<evidence type="ECO:0000256" key="6">
    <source>
        <dbReference type="RuleBase" id="RU366025"/>
    </source>
</evidence>
<dbReference type="GO" id="GO:0005634">
    <property type="term" value="C:nucleus"/>
    <property type="evidence" value="ECO:0007669"/>
    <property type="project" value="TreeGrafter"/>
</dbReference>
<evidence type="ECO:0000256" key="2">
    <source>
        <dbReference type="ARBA" id="ARBA00022670"/>
    </source>
</evidence>